<evidence type="ECO:0000256" key="1">
    <source>
        <dbReference type="ARBA" id="ARBA00004586"/>
    </source>
</evidence>
<evidence type="ECO:0000256" key="8">
    <source>
        <dbReference type="ARBA" id="ARBA00023136"/>
    </source>
</evidence>
<gene>
    <name evidence="12" type="ORF">XYLVIOL_LOCUS4845</name>
</gene>
<evidence type="ECO:0000313" key="12">
    <source>
        <dbReference type="EMBL" id="CAL7941150.1"/>
    </source>
</evidence>
<keyword evidence="8 10" id="KW-0472">Membrane</keyword>
<evidence type="ECO:0000256" key="7">
    <source>
        <dbReference type="ARBA" id="ARBA00023121"/>
    </source>
</evidence>
<proteinExistence type="predicted"/>
<evidence type="ECO:0000256" key="3">
    <source>
        <dbReference type="ARBA" id="ARBA00022692"/>
    </source>
</evidence>
<organism evidence="12 13">
    <name type="scientific">Xylocopa violacea</name>
    <name type="common">Violet carpenter bee</name>
    <name type="synonym">Apis violacea</name>
    <dbReference type="NCBI Taxonomy" id="135666"/>
    <lineage>
        <taxon>Eukaryota</taxon>
        <taxon>Metazoa</taxon>
        <taxon>Ecdysozoa</taxon>
        <taxon>Arthropoda</taxon>
        <taxon>Hexapoda</taxon>
        <taxon>Insecta</taxon>
        <taxon>Pterygota</taxon>
        <taxon>Neoptera</taxon>
        <taxon>Endopterygota</taxon>
        <taxon>Hymenoptera</taxon>
        <taxon>Apocrita</taxon>
        <taxon>Aculeata</taxon>
        <taxon>Apoidea</taxon>
        <taxon>Anthophila</taxon>
        <taxon>Apidae</taxon>
        <taxon>Xylocopa</taxon>
        <taxon>Xylocopa</taxon>
    </lineage>
</organism>
<evidence type="ECO:0000256" key="6">
    <source>
        <dbReference type="ARBA" id="ARBA00023055"/>
    </source>
</evidence>
<keyword evidence="6" id="KW-0445">Lipid transport</keyword>
<feature type="compositionally biased region" description="Acidic residues" evidence="9">
    <location>
        <begin position="673"/>
        <end position="703"/>
    </location>
</feature>
<evidence type="ECO:0000313" key="13">
    <source>
        <dbReference type="Proteomes" id="UP001642520"/>
    </source>
</evidence>
<feature type="compositionally biased region" description="Acidic residues" evidence="9">
    <location>
        <begin position="622"/>
        <end position="666"/>
    </location>
</feature>
<name>A0ABP1NJG2_XYLVO</name>
<keyword evidence="3 10" id="KW-0812">Transmembrane</keyword>
<keyword evidence="7" id="KW-0446">Lipid-binding</keyword>
<comment type="caution">
    <text evidence="12">The sequence shown here is derived from an EMBL/GenBank/DDBJ whole genome shotgun (WGS) entry which is preliminary data.</text>
</comment>
<feature type="compositionally biased region" description="Basic and acidic residues" evidence="9">
    <location>
        <begin position="710"/>
        <end position="732"/>
    </location>
</feature>
<dbReference type="EMBL" id="CAXAJV020001292">
    <property type="protein sequence ID" value="CAL7941150.1"/>
    <property type="molecule type" value="Genomic_DNA"/>
</dbReference>
<feature type="region of interest" description="Disordered" evidence="9">
    <location>
        <begin position="37"/>
        <end position="79"/>
    </location>
</feature>
<feature type="region of interest" description="Disordered" evidence="9">
    <location>
        <begin position="506"/>
        <end position="529"/>
    </location>
</feature>
<comment type="subcellular location">
    <subcellularLocation>
        <location evidence="1">Endoplasmic reticulum membrane</location>
    </subcellularLocation>
</comment>
<feature type="compositionally biased region" description="Acidic residues" evidence="9">
    <location>
        <begin position="992"/>
        <end position="1006"/>
    </location>
</feature>
<evidence type="ECO:0000256" key="9">
    <source>
        <dbReference type="SAM" id="MobiDB-lite"/>
    </source>
</evidence>
<keyword evidence="4" id="KW-0256">Endoplasmic reticulum</keyword>
<feature type="compositionally biased region" description="Polar residues" evidence="9">
    <location>
        <begin position="1009"/>
        <end position="1025"/>
    </location>
</feature>
<reference evidence="12 13" key="1">
    <citation type="submission" date="2024-08" db="EMBL/GenBank/DDBJ databases">
        <authorList>
            <person name="Will J Nash"/>
            <person name="Angela Man"/>
            <person name="Seanna McTaggart"/>
            <person name="Kendall Baker"/>
            <person name="Tom Barker"/>
            <person name="Leah Catchpole"/>
            <person name="Alex Durrant"/>
            <person name="Karim Gharbi"/>
            <person name="Naomi Irish"/>
            <person name="Gemy Kaithakottil"/>
            <person name="Debby Ku"/>
            <person name="Aaliyah Providence"/>
            <person name="Felix Shaw"/>
            <person name="David Swarbreck"/>
            <person name="Chris Watkins"/>
            <person name="Ann M. McCartney"/>
            <person name="Giulio Formenti"/>
            <person name="Alice Mouton"/>
            <person name="Noel Vella"/>
            <person name="Bjorn M von Reumont"/>
            <person name="Adriana Vella"/>
            <person name="Wilfried Haerty"/>
        </authorList>
    </citation>
    <scope>NUCLEOTIDE SEQUENCE [LARGE SCALE GENOMIC DNA]</scope>
</reference>
<feature type="compositionally biased region" description="Basic and acidic residues" evidence="9">
    <location>
        <begin position="67"/>
        <end position="79"/>
    </location>
</feature>
<dbReference type="PROSITE" id="PS51847">
    <property type="entry name" value="SMP"/>
    <property type="match status" value="1"/>
</dbReference>
<evidence type="ECO:0000256" key="2">
    <source>
        <dbReference type="ARBA" id="ARBA00022448"/>
    </source>
</evidence>
<dbReference type="Proteomes" id="UP001642520">
    <property type="component" value="Unassembled WGS sequence"/>
</dbReference>
<keyword evidence="5 10" id="KW-1133">Transmembrane helix</keyword>
<keyword evidence="2" id="KW-0813">Transport</keyword>
<evidence type="ECO:0000259" key="11">
    <source>
        <dbReference type="PROSITE" id="PS51847"/>
    </source>
</evidence>
<dbReference type="PANTHER" id="PTHR13466">
    <property type="entry name" value="TEX2 PROTEIN-RELATED"/>
    <property type="match status" value="1"/>
</dbReference>
<feature type="domain" description="SMP-LTD" evidence="11">
    <location>
        <begin position="862"/>
        <end position="1144"/>
    </location>
</feature>
<sequence>MSTKHSPRKVTLAMIKGKPITTSVPVIHYHASDDELEEIYPSTDEEKRLTPEFEKISSKLSGSPSKSAHESDIAEHKSEARTVSAENILLEGTPPSLDPWKVFSDLKGKITKTFEEKLSEIKSDKRKRRHSRAESSSISESEDQGCVTPSIEKLDEKQVNESTTTVVHRRGNAARYVGFSEVKTGLKDKSLQDESVESGIEASEFSQDVIQDVAFSSSNDSPTANPVNNDNCTTFPQQTYARSIVFPKKINFKSIFSHSIKQLIFQAIYKSVAALIVICCIYYVIPLAEYLLGFMMGVFATVTFYDIATKLKKILTTLPEERYVSSPPIPVLEIPAVEEHAVVERFQGWVNELPYSYEPNNYHVARTKSVFFRLEGSVLRIMETRMKVPKKAVWDEAKHKLKFVKRRVYNLSGATIELLPLGLTKKRRWSKKYPICITVDKKSLICNVILKSAINDESAMSNYHKMSPTKKVIYKSDKKCIKEWEEETQDEDEIWLVNTEDEESFAKQDVHRRGEEKDIGQNDSDRENYSYDAVSGDVDNELVKYEDCFVENGETEECVKEDKRKDEKYCKEQRKEDGTMRRNITRAYTYINRRQNKRKAMMNDRKISGRLLTEKFNKNKDGEEEMDEEDEEEEEEFDMDVDIEEDEEEEMEEDEAEEEEEEEEIMEVNLDREADEVEGEEGEEEEYDEEEDVQVVVDDDDDYYYSGIEGESKRKEKKEEGKGKDEARLVEQRKKRRKEKDAATHLKSLKNAFKKYLKKDKRKNELKIFIFARADREKEDWYRRLVLAASRGIKKQDSLLFTNDASSNTSSAQITLQKSTESKSSFAASNSNENVPELSYNAYMAKYLDNSSPMSESVSSTSTESTLWINCLIARILFDVRKCPETINLIQDKIQRKLSNIKLPYFMECLLVSEVAIGQGAPIIRNVTRPVTNERGLWLDLDIMYKGSLTMTVETKLNLMKLTRTGSIPSNTSVLISTEKHDLITRSPIFDSDLEDTPETSTEDDCDTSKTQSSNTTKETASTQSSGKKFLSMVDRIAANKYFQHATELSYVRRAMEGVSNTEIRLMVTVSSIEGCLSINIPPAPSDRLWYGFKPVPKVSLTVKPAVGERTVNIVYVTKWIEAKLLREFEKLVVLPNMDDLIVPLCPNYPYTTIR</sequence>
<feature type="compositionally biased region" description="Basic and acidic residues" evidence="9">
    <location>
        <begin position="44"/>
        <end position="57"/>
    </location>
</feature>
<evidence type="ECO:0000256" key="5">
    <source>
        <dbReference type="ARBA" id="ARBA00022989"/>
    </source>
</evidence>
<dbReference type="InterPro" id="IPR031468">
    <property type="entry name" value="SMP_LBD"/>
</dbReference>
<dbReference type="Pfam" id="PF10296">
    <property type="entry name" value="MMM1"/>
    <property type="match status" value="1"/>
</dbReference>
<feature type="compositionally biased region" description="Basic and acidic residues" evidence="9">
    <location>
        <begin position="612"/>
        <end position="621"/>
    </location>
</feature>
<keyword evidence="13" id="KW-1185">Reference proteome</keyword>
<evidence type="ECO:0000256" key="4">
    <source>
        <dbReference type="ARBA" id="ARBA00022824"/>
    </source>
</evidence>
<feature type="transmembrane region" description="Helical" evidence="10">
    <location>
        <begin position="263"/>
        <end position="284"/>
    </location>
</feature>
<accession>A0ABP1NJG2</accession>
<dbReference type="InterPro" id="IPR019411">
    <property type="entry name" value="MMM1_dom"/>
</dbReference>
<protein>
    <recommendedName>
        <fullName evidence="11">SMP-LTD domain-containing protein</fullName>
    </recommendedName>
</protein>
<feature type="region of interest" description="Disordered" evidence="9">
    <location>
        <begin position="121"/>
        <end position="152"/>
    </location>
</feature>
<feature type="region of interest" description="Disordered" evidence="9">
    <location>
        <begin position="987"/>
        <end position="1025"/>
    </location>
</feature>
<feature type="transmembrane region" description="Helical" evidence="10">
    <location>
        <begin position="290"/>
        <end position="308"/>
    </location>
</feature>
<dbReference type="PANTHER" id="PTHR13466:SF0">
    <property type="entry name" value="SMP-LTD DOMAIN-CONTAINING PROTEIN"/>
    <property type="match status" value="1"/>
</dbReference>
<feature type="region of interest" description="Disordered" evidence="9">
    <location>
        <begin position="612"/>
        <end position="741"/>
    </location>
</feature>
<evidence type="ECO:0000256" key="10">
    <source>
        <dbReference type="SAM" id="Phobius"/>
    </source>
</evidence>
<dbReference type="CDD" id="cd21675">
    <property type="entry name" value="SMP_TEX2"/>
    <property type="match status" value="1"/>
</dbReference>